<dbReference type="Proteomes" id="UP001157418">
    <property type="component" value="Unassembled WGS sequence"/>
</dbReference>
<evidence type="ECO:0000313" key="1">
    <source>
        <dbReference type="EMBL" id="CAH1413765.1"/>
    </source>
</evidence>
<gene>
    <name evidence="1" type="ORF">LVIROSA_LOCUS1713</name>
</gene>
<organism evidence="1 2">
    <name type="scientific">Lactuca virosa</name>
    <dbReference type="NCBI Taxonomy" id="75947"/>
    <lineage>
        <taxon>Eukaryota</taxon>
        <taxon>Viridiplantae</taxon>
        <taxon>Streptophyta</taxon>
        <taxon>Embryophyta</taxon>
        <taxon>Tracheophyta</taxon>
        <taxon>Spermatophyta</taxon>
        <taxon>Magnoliopsida</taxon>
        <taxon>eudicotyledons</taxon>
        <taxon>Gunneridae</taxon>
        <taxon>Pentapetalae</taxon>
        <taxon>asterids</taxon>
        <taxon>campanulids</taxon>
        <taxon>Asterales</taxon>
        <taxon>Asteraceae</taxon>
        <taxon>Cichorioideae</taxon>
        <taxon>Cichorieae</taxon>
        <taxon>Lactucinae</taxon>
        <taxon>Lactuca</taxon>
    </lineage>
</organism>
<name>A0AAU9LI54_9ASTR</name>
<sequence>MHKLHTRLYKGSKNRLRQRLRITIGIRITSTFVVPHVPFNHLKQLRIETHLFGSRLFDFLVIGEQRVPLPTTLVQVAIHAQRVAILDNDLPFLEGSEGVATNQLPPQRPR</sequence>
<reference evidence="1 2" key="1">
    <citation type="submission" date="2022-01" db="EMBL/GenBank/DDBJ databases">
        <authorList>
            <person name="Xiong W."/>
            <person name="Schranz E."/>
        </authorList>
    </citation>
    <scope>NUCLEOTIDE SEQUENCE [LARGE SCALE GENOMIC DNA]</scope>
</reference>
<keyword evidence="2" id="KW-1185">Reference proteome</keyword>
<comment type="caution">
    <text evidence="1">The sequence shown here is derived from an EMBL/GenBank/DDBJ whole genome shotgun (WGS) entry which is preliminary data.</text>
</comment>
<evidence type="ECO:0000313" key="2">
    <source>
        <dbReference type="Proteomes" id="UP001157418"/>
    </source>
</evidence>
<accession>A0AAU9LI54</accession>
<dbReference type="AlphaFoldDB" id="A0AAU9LI54"/>
<proteinExistence type="predicted"/>
<dbReference type="EMBL" id="CAKMRJ010000001">
    <property type="protein sequence ID" value="CAH1413765.1"/>
    <property type="molecule type" value="Genomic_DNA"/>
</dbReference>
<protein>
    <submittedName>
        <fullName evidence="1">Uncharacterized protein</fullName>
    </submittedName>
</protein>